<dbReference type="AlphaFoldDB" id="A0AAD8UDY7"/>
<reference evidence="1" key="1">
    <citation type="submission" date="2021-12" db="EMBL/GenBank/DDBJ databases">
        <title>Comparative genomics, transcriptomics and evolutionary studies reveal genomic signatures of adaptation to plant cell wall in hemibiotrophic fungi.</title>
        <authorList>
            <consortium name="DOE Joint Genome Institute"/>
            <person name="Baroncelli R."/>
            <person name="Diaz J.F."/>
            <person name="Benocci T."/>
            <person name="Peng M."/>
            <person name="Battaglia E."/>
            <person name="Haridas S."/>
            <person name="Andreopoulos W."/>
            <person name="Labutti K."/>
            <person name="Pangilinan J."/>
            <person name="Floch G.L."/>
            <person name="Makela M.R."/>
            <person name="Henrissat B."/>
            <person name="Grigoriev I.V."/>
            <person name="Crouch J.A."/>
            <person name="De Vries R.P."/>
            <person name="Sukno S.A."/>
            <person name="Thon M.R."/>
        </authorList>
    </citation>
    <scope>NUCLEOTIDE SEQUENCE</scope>
    <source>
        <strain evidence="1">CBS 112980</strain>
    </source>
</reference>
<name>A0AAD8UDY7_GLOAC</name>
<organism evidence="1 2">
    <name type="scientific">Glomerella acutata</name>
    <name type="common">Colletotrichum acutatum</name>
    <dbReference type="NCBI Taxonomy" id="27357"/>
    <lineage>
        <taxon>Eukaryota</taxon>
        <taxon>Fungi</taxon>
        <taxon>Dikarya</taxon>
        <taxon>Ascomycota</taxon>
        <taxon>Pezizomycotina</taxon>
        <taxon>Sordariomycetes</taxon>
        <taxon>Hypocreomycetidae</taxon>
        <taxon>Glomerellales</taxon>
        <taxon>Glomerellaceae</taxon>
        <taxon>Colletotrichum</taxon>
        <taxon>Colletotrichum acutatum species complex</taxon>
    </lineage>
</organism>
<evidence type="ECO:0000313" key="2">
    <source>
        <dbReference type="Proteomes" id="UP001244207"/>
    </source>
</evidence>
<dbReference type="Proteomes" id="UP001244207">
    <property type="component" value="Unassembled WGS sequence"/>
</dbReference>
<accession>A0AAD8UDY7</accession>
<dbReference type="GeneID" id="85393203"/>
<dbReference type="RefSeq" id="XP_060359808.1">
    <property type="nucleotide sequence ID" value="XM_060509304.1"/>
</dbReference>
<comment type="caution">
    <text evidence="1">The sequence shown here is derived from an EMBL/GenBank/DDBJ whole genome shotgun (WGS) entry which is preliminary data.</text>
</comment>
<protein>
    <submittedName>
        <fullName evidence="1">Uncharacterized protein</fullName>
    </submittedName>
</protein>
<evidence type="ECO:0000313" key="1">
    <source>
        <dbReference type="EMBL" id="KAK1713755.1"/>
    </source>
</evidence>
<sequence length="251" mass="28632">MFVLFAIIHKRIQKLVPVSISIEEFKSVLEHADKYGLVHCLDNTILEAWMPKTEERGKLTSAADIVWLAWIARTIGAAEVYHETIARLALLYTDLSNPDVNILSGWVKVYDEIKKDVKKFRQEAIRATISYLNMFLDPASEHKHCVNKEATAEDREKCNSRIFNSVEQFIITDGPEFACFVENEEDLVHDRGQYIGKILKTVCSTIEGHESCDPVFRISHPIGGSVWPELDVELQTEIKQRGMISGWIAQK</sequence>
<dbReference type="EMBL" id="JAHMHS010000136">
    <property type="protein sequence ID" value="KAK1713755.1"/>
    <property type="molecule type" value="Genomic_DNA"/>
</dbReference>
<keyword evidence="2" id="KW-1185">Reference proteome</keyword>
<proteinExistence type="predicted"/>
<gene>
    <name evidence="1" type="ORF">BDZ83DRAFT_637331</name>
</gene>